<dbReference type="PANTHER" id="PTHR32208">
    <property type="entry name" value="SECRETED PROTEIN-RELATED"/>
    <property type="match status" value="1"/>
</dbReference>
<dbReference type="Gene3D" id="2.60.40.10">
    <property type="entry name" value="Immunoglobulins"/>
    <property type="match status" value="1"/>
</dbReference>
<dbReference type="SMART" id="SM00612">
    <property type="entry name" value="Kelch"/>
    <property type="match status" value="3"/>
</dbReference>
<sequence length="726" mass="77013">MHPTTAAGERDTSPTSPEAAGEDPSAQHSGRWDPVLPMPNVAVHAHLLPNGKVLFWGRRDHPGGSMHEHTCTPHVWTPGTETFTATRPPARADGETVNLFCSGHAFLPDGRLLVVGGHLRDGDGVNQACVFDPADDSWTALPEMNSGRWYPTATSLPDGRVLVLSGSFSDGHHDVINHVPQVWDGTQWQSIAHFVALPLYPRVHVAPDGRVLMSGSNAATHLLDTHGTGHWTRLPEPGGVRPNGERQYGPAVAYEPGKVLYTGGGNDAHTDLPSAGTDAIDLDATPPAWHPVASMRFRRRQHNATILADGTVLVTGGTGGPGFNDVSPGRPVHAAELWDPTSGTWTTLAAEDVDRCYHSTALLLPDATVLSAGGGEWMVGGSQNAPADTHRDGQVFRPPYLFRGPRPRIDDAPDELAYGGTSTVEVDGPDIGAVTLVRLSSVTHAFNSGQRFNSLTFTAQGGVLRVTAPPGPESCPPGHHMLFVLSTAGVPSIAHVLRIGPATADTAGAAGGPAAVAGTTGAPAGARSQPLLGGGDALQDWDREAQQEFAGSRVTVGLTAQCPYGLGACWGGAYEALSRLDGVAAVRPVADTADSTATVYLSGPGLPDLERWREQFAHWANGSYAFRGVEVELAGTVVEADGELHLAAPDVSGPVRLEALQRGQELAWDLGTRHPRYAGEHERTAHQRLVEQWRRRDADGLPVRVTGPVRKTDRGWSLSVRRYEDT</sequence>
<dbReference type="PANTHER" id="PTHR32208:SF21">
    <property type="entry name" value="LOW QUALITY PROTEIN: ALDEHYDE OXIDASE GLOX-LIKE"/>
    <property type="match status" value="1"/>
</dbReference>
<dbReference type="InterPro" id="IPR011043">
    <property type="entry name" value="Gal_Oxase/kelch_b-propeller"/>
</dbReference>
<dbReference type="GO" id="GO:0005975">
    <property type="term" value="P:carbohydrate metabolic process"/>
    <property type="evidence" value="ECO:0007669"/>
    <property type="project" value="UniProtKB-ARBA"/>
</dbReference>
<feature type="domain" description="Galactose oxidase-like Early set" evidence="4">
    <location>
        <begin position="406"/>
        <end position="499"/>
    </location>
</feature>
<dbReference type="EMBL" id="FO203431">
    <property type="protein sequence ID" value="CCH87947.1"/>
    <property type="molecule type" value="Genomic_DNA"/>
</dbReference>
<reference evidence="5 6" key="1">
    <citation type="journal article" date="2012" name="J. Bacteriol.">
        <title>Genome Sequence of Radiation-Resistant Modestobacter marinus Strain BC501, a Representative Actinobacterium That Thrives on Calcareous Stone Surfaces.</title>
        <authorList>
            <person name="Normand P."/>
            <person name="Gury J."/>
            <person name="Pujic P."/>
            <person name="Chouaia B."/>
            <person name="Crotti E."/>
            <person name="Brusetti L."/>
            <person name="Daffonchio D."/>
            <person name="Vacherie B."/>
            <person name="Barbe V."/>
            <person name="Medigue C."/>
            <person name="Calteau A."/>
            <person name="Ghodhbane-Gtari F."/>
            <person name="Essoussi I."/>
            <person name="Nouioui I."/>
            <person name="Abbassi-Ghozzi I."/>
            <person name="Gtari M."/>
        </authorList>
    </citation>
    <scope>NUCLEOTIDE SEQUENCE [LARGE SCALE GENOMIC DNA]</scope>
    <source>
        <strain evidence="6">BC 501</strain>
    </source>
</reference>
<dbReference type="KEGG" id="mmar:MODMU_2518"/>
<dbReference type="CDD" id="cd02851">
    <property type="entry name" value="E_set_GO_C"/>
    <property type="match status" value="1"/>
</dbReference>
<dbReference type="Proteomes" id="UP000006461">
    <property type="component" value="Chromosome"/>
</dbReference>
<dbReference type="InterPro" id="IPR015202">
    <property type="entry name" value="GO-like_E_set"/>
</dbReference>
<dbReference type="OMA" id="PDPVWEM"/>
<dbReference type="AlphaFoldDB" id="I4EX34"/>
<dbReference type="STRING" id="477641.MODMU_2518"/>
<evidence type="ECO:0000313" key="5">
    <source>
        <dbReference type="EMBL" id="CCH87947.1"/>
    </source>
</evidence>
<dbReference type="HOGENOM" id="CLU_388298_0_0_11"/>
<proteinExistence type="predicted"/>
<protein>
    <submittedName>
        <fullName evidence="5">Galactose oxidase</fullName>
    </submittedName>
</protein>
<dbReference type="InterPro" id="IPR013783">
    <property type="entry name" value="Ig-like_fold"/>
</dbReference>
<feature type="domain" description="Glyoxal oxidase N-terminal" evidence="3">
    <location>
        <begin position="97"/>
        <end position="219"/>
    </location>
</feature>
<dbReference type="InterPro" id="IPR014756">
    <property type="entry name" value="Ig_E-set"/>
</dbReference>
<feature type="region of interest" description="Disordered" evidence="2">
    <location>
        <begin position="1"/>
        <end position="35"/>
    </location>
</feature>
<dbReference type="eggNOG" id="COG5563">
    <property type="taxonomic scope" value="Bacteria"/>
</dbReference>
<evidence type="ECO:0000259" key="4">
    <source>
        <dbReference type="Pfam" id="PF09118"/>
    </source>
</evidence>
<evidence type="ECO:0000259" key="3">
    <source>
        <dbReference type="Pfam" id="PF07250"/>
    </source>
</evidence>
<gene>
    <name evidence="5" type="ordered locus">MODMU_2518</name>
</gene>
<organism evidence="5 6">
    <name type="scientific">Modestobacter italicus (strain DSM 44449 / CECT 9708 / BC 501)</name>
    <dbReference type="NCBI Taxonomy" id="2732864"/>
    <lineage>
        <taxon>Bacteria</taxon>
        <taxon>Bacillati</taxon>
        <taxon>Actinomycetota</taxon>
        <taxon>Actinomycetes</taxon>
        <taxon>Geodermatophilales</taxon>
        <taxon>Geodermatophilaceae</taxon>
        <taxon>Modestobacter</taxon>
    </lineage>
</organism>
<dbReference type="InterPro" id="IPR037293">
    <property type="entry name" value="Gal_Oxidase_central_sf"/>
</dbReference>
<dbReference type="Pfam" id="PF07250">
    <property type="entry name" value="Glyoxal_oxid_N"/>
    <property type="match status" value="1"/>
</dbReference>
<dbReference type="SUPFAM" id="SSF50965">
    <property type="entry name" value="Galactose oxidase, central domain"/>
    <property type="match status" value="1"/>
</dbReference>
<keyword evidence="1" id="KW-0732">Signal</keyword>
<dbReference type="InterPro" id="IPR006652">
    <property type="entry name" value="Kelch_1"/>
</dbReference>
<keyword evidence="6" id="KW-1185">Reference proteome</keyword>
<dbReference type="Pfam" id="PF09118">
    <property type="entry name" value="GO-like_E_set"/>
    <property type="match status" value="1"/>
</dbReference>
<dbReference type="InterPro" id="IPR009880">
    <property type="entry name" value="Glyoxal_oxidase_N"/>
</dbReference>
<accession>I4EX34</accession>
<evidence type="ECO:0000256" key="1">
    <source>
        <dbReference type="ARBA" id="ARBA00022729"/>
    </source>
</evidence>
<name>I4EX34_MODI5</name>
<dbReference type="PATRIC" id="fig|477641.3.peg.2397"/>
<dbReference type="Gene3D" id="2.130.10.80">
    <property type="entry name" value="Galactose oxidase/kelch, beta-propeller"/>
    <property type="match status" value="1"/>
</dbReference>
<evidence type="ECO:0000256" key="2">
    <source>
        <dbReference type="SAM" id="MobiDB-lite"/>
    </source>
</evidence>
<dbReference type="SUPFAM" id="SSF81296">
    <property type="entry name" value="E set domains"/>
    <property type="match status" value="1"/>
</dbReference>
<evidence type="ECO:0000313" key="6">
    <source>
        <dbReference type="Proteomes" id="UP000006461"/>
    </source>
</evidence>